<organism evidence="2 3">
    <name type="scientific">Thalassolituus marinus</name>
    <dbReference type="NCBI Taxonomy" id="671053"/>
    <lineage>
        <taxon>Bacteria</taxon>
        <taxon>Pseudomonadati</taxon>
        <taxon>Pseudomonadota</taxon>
        <taxon>Gammaproteobacteria</taxon>
        <taxon>Oceanospirillales</taxon>
        <taxon>Oceanospirillaceae</taxon>
        <taxon>Thalassolituus</taxon>
    </lineage>
</organism>
<proteinExistence type="predicted"/>
<dbReference type="Pfam" id="PF13271">
    <property type="entry name" value="DUF4062"/>
    <property type="match status" value="1"/>
</dbReference>
<dbReference type="Proteomes" id="UP000714380">
    <property type="component" value="Unassembled WGS sequence"/>
</dbReference>
<evidence type="ECO:0000259" key="1">
    <source>
        <dbReference type="Pfam" id="PF13271"/>
    </source>
</evidence>
<evidence type="ECO:0000313" key="2">
    <source>
        <dbReference type="EMBL" id="MCA6062365.1"/>
    </source>
</evidence>
<protein>
    <submittedName>
        <fullName evidence="2">DUF4062 domain-containing protein</fullName>
    </submittedName>
</protein>
<feature type="domain" description="DUF4062" evidence="1">
    <location>
        <begin position="12"/>
        <end position="92"/>
    </location>
</feature>
<dbReference type="InterPro" id="IPR025139">
    <property type="entry name" value="DUF4062"/>
</dbReference>
<sequence>MTATAEQKRHLVYLASNQDGLELERYEVRRLLARHGVFDIGFACRDDAAPYDWNLVRSLIEDADFFILLLGDTYGPMAPTGISHIHREFVHARSLNKPVIAFIKNSLPEKLQTEDQRRLSGFHRIVVQQSPYKLWHLREELMTHVRASIASPSLQKGEGWLPAALAPKPTPEPKPSVAPTQAIPASQRLARSRQLINLQVTAKVYQGGNLSLEEVLLPARLDQLLIGISQQLQNGASEDRLRSHLESVITPTVKAQLLKRHTQAHAVDDIRISRGQFQQMLKLWQELGYLECLGAGARANWKIIKPAQS</sequence>
<dbReference type="EMBL" id="JAEDAH010000008">
    <property type="protein sequence ID" value="MCA6062365.1"/>
    <property type="molecule type" value="Genomic_DNA"/>
</dbReference>
<name>A0ABS7ZKW3_9GAMM</name>
<accession>A0ABS7ZKW3</accession>
<reference evidence="2 3" key="1">
    <citation type="submission" date="2020-12" db="EMBL/GenBank/DDBJ databases">
        <title>Novel Thalassolituus-related marine hydrocarbonoclastic bacteria mediated algae-derived hydrocarbons mineralization in twilight zone of the northern South China Sea.</title>
        <authorList>
            <person name="Dong C."/>
        </authorList>
    </citation>
    <scope>NUCLEOTIDE SEQUENCE [LARGE SCALE GENOMIC DNA]</scope>
    <source>
        <strain evidence="2 3">IMCC1826</strain>
    </source>
</reference>
<gene>
    <name evidence="2" type="ORF">I9W95_01975</name>
</gene>
<comment type="caution">
    <text evidence="2">The sequence shown here is derived from an EMBL/GenBank/DDBJ whole genome shotgun (WGS) entry which is preliminary data.</text>
</comment>
<evidence type="ECO:0000313" key="3">
    <source>
        <dbReference type="Proteomes" id="UP000714380"/>
    </source>
</evidence>
<keyword evidence="3" id="KW-1185">Reference proteome</keyword>
<dbReference type="RefSeq" id="WP_225671288.1">
    <property type="nucleotide sequence ID" value="NZ_JAEDAH010000008.1"/>
</dbReference>